<dbReference type="InterPro" id="IPR052585">
    <property type="entry name" value="Lipid_raft_assoc_Zn_ADH"/>
</dbReference>
<dbReference type="Pfam" id="PF13602">
    <property type="entry name" value="ADH_zinc_N_2"/>
    <property type="match status" value="1"/>
</dbReference>
<dbReference type="Gene3D" id="3.90.180.10">
    <property type="entry name" value="Medium-chain alcohol dehydrogenases, catalytic domain"/>
    <property type="match status" value="1"/>
</dbReference>
<dbReference type="InterPro" id="IPR020843">
    <property type="entry name" value="ER"/>
</dbReference>
<accession>A0A242M8Y7</accession>
<dbReference type="AlphaFoldDB" id="A0A242M8Y7"/>
<evidence type="ECO:0000313" key="4">
    <source>
        <dbReference type="Proteomes" id="UP000194546"/>
    </source>
</evidence>
<comment type="caution">
    <text evidence="3">The sequence shown here is derived from an EMBL/GenBank/DDBJ whole genome shotgun (WGS) entry which is preliminary data.</text>
</comment>
<dbReference type="SUPFAM" id="SSF51735">
    <property type="entry name" value="NAD(P)-binding Rossmann-fold domains"/>
    <property type="match status" value="1"/>
</dbReference>
<feature type="domain" description="Enoyl reductase (ER)" evidence="2">
    <location>
        <begin position="11"/>
        <end position="332"/>
    </location>
</feature>
<evidence type="ECO:0000313" key="3">
    <source>
        <dbReference type="EMBL" id="OTP67728.1"/>
    </source>
</evidence>
<evidence type="ECO:0000259" key="2">
    <source>
        <dbReference type="SMART" id="SM00829"/>
    </source>
</evidence>
<dbReference type="CDD" id="cd05289">
    <property type="entry name" value="MDR_like_2"/>
    <property type="match status" value="1"/>
</dbReference>
<proteinExistence type="predicted"/>
<dbReference type="GO" id="GO:0016491">
    <property type="term" value="F:oxidoreductase activity"/>
    <property type="evidence" value="ECO:0007669"/>
    <property type="project" value="InterPro"/>
</dbReference>
<dbReference type="InterPro" id="IPR011032">
    <property type="entry name" value="GroES-like_sf"/>
</dbReference>
<feature type="compositionally biased region" description="Basic and acidic residues" evidence="1">
    <location>
        <begin position="335"/>
        <end position="345"/>
    </location>
</feature>
<feature type="region of interest" description="Disordered" evidence="1">
    <location>
        <begin position="335"/>
        <end position="363"/>
    </location>
</feature>
<dbReference type="Gene3D" id="3.40.50.720">
    <property type="entry name" value="NAD(P)-binding Rossmann-like Domain"/>
    <property type="match status" value="1"/>
</dbReference>
<dbReference type="PANTHER" id="PTHR43482">
    <property type="entry name" value="PROTEIN AST1-RELATED"/>
    <property type="match status" value="1"/>
</dbReference>
<dbReference type="GO" id="GO:0008270">
    <property type="term" value="F:zinc ion binding"/>
    <property type="evidence" value="ECO:0007669"/>
    <property type="project" value="InterPro"/>
</dbReference>
<reference evidence="3 4" key="1">
    <citation type="submission" date="2017-03" db="EMBL/GenBank/DDBJ databases">
        <title>Genome analysis of strain PAMC 26510.</title>
        <authorList>
            <person name="Oh H.-M."/>
            <person name="Yang J.-A."/>
        </authorList>
    </citation>
    <scope>NUCLEOTIDE SEQUENCE [LARGE SCALE GENOMIC DNA]</scope>
    <source>
        <strain evidence="3 4">PAMC 26510</strain>
    </source>
</reference>
<dbReference type="SMART" id="SM00829">
    <property type="entry name" value="PKS_ER"/>
    <property type="match status" value="1"/>
</dbReference>
<dbReference type="InterPro" id="IPR013154">
    <property type="entry name" value="ADH-like_N"/>
</dbReference>
<dbReference type="InterPro" id="IPR002364">
    <property type="entry name" value="Quin_OxRdtase/zeta-crystal_CS"/>
</dbReference>
<dbReference type="Pfam" id="PF08240">
    <property type="entry name" value="ADH_N"/>
    <property type="match status" value="1"/>
</dbReference>
<name>A0A242M8Y7_CABSO</name>
<dbReference type="Proteomes" id="UP000194546">
    <property type="component" value="Unassembled WGS sequence"/>
</dbReference>
<dbReference type="EMBL" id="NBTY01000191">
    <property type="protein sequence ID" value="OTP67728.1"/>
    <property type="molecule type" value="Genomic_DNA"/>
</dbReference>
<sequence>MMKAVRQHKFGGPDVLVYEDAPKPELKAGEVLVRVHAIGLNPPDWYLRDGYKALPPEWRPQVTFPLILGTDMSGVIEVVADDVQRFSVGDEIYSMVRFPSGLAGDSRAYAQYVSVLASDVARKPSGIDHVHAAAAPMSLLTAWQFLVELGHDEQNPLQPHQHAPVPLEGKTVLVNGAAGGVGHFAVQIAKWKGARVIAVASGEHETFLRELGADEFIDYTKTPPEDVVHDVDLVLDMLGGPGTGRFLRTLKRGGALFPVFPLGFFGGEEAAKQGFTVSTTQVRSNGAQLEEIGRLLDDGTIRVAIDSEFPLEDARKAHERAVQGHIRGKIALVLRDGRGGKDRPAGDSVDSQSDGRGLSKGTK</sequence>
<dbReference type="GO" id="GO:0016829">
    <property type="term" value="F:lyase activity"/>
    <property type="evidence" value="ECO:0007669"/>
    <property type="project" value="UniProtKB-KW"/>
</dbReference>
<keyword evidence="3" id="KW-0456">Lyase</keyword>
<gene>
    <name evidence="3" type="ORF">PAMC26510_30315</name>
</gene>
<protein>
    <submittedName>
        <fullName evidence="3">Bifunctional protein: zinc-containing alcohol dehydrogenase, quinone oxidoreductase (NADPH:quinone reductase), Similar to arginate lyase</fullName>
    </submittedName>
</protein>
<evidence type="ECO:0000256" key="1">
    <source>
        <dbReference type="SAM" id="MobiDB-lite"/>
    </source>
</evidence>
<dbReference type="SUPFAM" id="SSF50129">
    <property type="entry name" value="GroES-like"/>
    <property type="match status" value="1"/>
</dbReference>
<dbReference type="PANTHER" id="PTHR43482:SF1">
    <property type="entry name" value="PROTEIN AST1-RELATED"/>
    <property type="match status" value="1"/>
</dbReference>
<organism evidence="3 4">
    <name type="scientific">Caballeronia sordidicola</name>
    <name type="common">Burkholderia sordidicola</name>
    <dbReference type="NCBI Taxonomy" id="196367"/>
    <lineage>
        <taxon>Bacteria</taxon>
        <taxon>Pseudomonadati</taxon>
        <taxon>Pseudomonadota</taxon>
        <taxon>Betaproteobacteria</taxon>
        <taxon>Burkholderiales</taxon>
        <taxon>Burkholderiaceae</taxon>
        <taxon>Caballeronia</taxon>
    </lineage>
</organism>
<dbReference type="PROSITE" id="PS01162">
    <property type="entry name" value="QOR_ZETA_CRYSTAL"/>
    <property type="match status" value="1"/>
</dbReference>
<dbReference type="InterPro" id="IPR036291">
    <property type="entry name" value="NAD(P)-bd_dom_sf"/>
</dbReference>